<dbReference type="VEuPathDB" id="FungiDB:VP01_3183g3"/>
<protein>
    <submittedName>
        <fullName evidence="1">Uncharacterized protein</fullName>
    </submittedName>
</protein>
<sequence length="188" mass="19777">MTAREQVLQGQCGGVPDWAWIAPLILVALGTTAKPTSNEKVQLVCIGATPVGNLLPSNRTYYAVSDQAQNASGDCSCDSSTGRLDCKVAPKSPTSFPEGPAVCQPPGKTSCAVADIFLCQKGKVIGGLTPQGGFYVTGESDKATGYCQCDARGNAWHLRCPDYPTSASFKQFTHDYIDCSKKADCSGI</sequence>
<evidence type="ECO:0000313" key="1">
    <source>
        <dbReference type="EMBL" id="KNZ53623.1"/>
    </source>
</evidence>
<dbReference type="Proteomes" id="UP000037035">
    <property type="component" value="Unassembled WGS sequence"/>
</dbReference>
<name>A0A0L6UYL4_9BASI</name>
<dbReference type="OrthoDB" id="2495570at2759"/>
<gene>
    <name evidence="1" type="ORF">VP01_3183g3</name>
</gene>
<keyword evidence="2" id="KW-1185">Reference proteome</keyword>
<proteinExistence type="predicted"/>
<organism evidence="1 2">
    <name type="scientific">Puccinia sorghi</name>
    <dbReference type="NCBI Taxonomy" id="27349"/>
    <lineage>
        <taxon>Eukaryota</taxon>
        <taxon>Fungi</taxon>
        <taxon>Dikarya</taxon>
        <taxon>Basidiomycota</taxon>
        <taxon>Pucciniomycotina</taxon>
        <taxon>Pucciniomycetes</taxon>
        <taxon>Pucciniales</taxon>
        <taxon>Pucciniaceae</taxon>
        <taxon>Puccinia</taxon>
    </lineage>
</organism>
<comment type="caution">
    <text evidence="1">The sequence shown here is derived from an EMBL/GenBank/DDBJ whole genome shotgun (WGS) entry which is preliminary data.</text>
</comment>
<reference evidence="1 2" key="1">
    <citation type="submission" date="2015-08" db="EMBL/GenBank/DDBJ databases">
        <title>Next Generation Sequencing and Analysis of the Genome of Puccinia sorghi L Schw, the Causal Agent of Maize Common Rust.</title>
        <authorList>
            <person name="Rochi L."/>
            <person name="Burguener G."/>
            <person name="Darino M."/>
            <person name="Turjanski A."/>
            <person name="Kreff E."/>
            <person name="Dieguez M.J."/>
            <person name="Sacco F."/>
        </authorList>
    </citation>
    <scope>NUCLEOTIDE SEQUENCE [LARGE SCALE GENOMIC DNA]</scope>
    <source>
        <strain evidence="1 2">RO10H11247</strain>
    </source>
</reference>
<dbReference type="AlphaFoldDB" id="A0A0L6UYL4"/>
<accession>A0A0L6UYL4</accession>
<evidence type="ECO:0000313" key="2">
    <source>
        <dbReference type="Proteomes" id="UP000037035"/>
    </source>
</evidence>
<dbReference type="EMBL" id="LAVV01008150">
    <property type="protein sequence ID" value="KNZ53623.1"/>
    <property type="molecule type" value="Genomic_DNA"/>
</dbReference>